<evidence type="ECO:0008006" key="9">
    <source>
        <dbReference type="Google" id="ProtNLM"/>
    </source>
</evidence>
<keyword evidence="2" id="KW-0328">Glycosyltransferase</keyword>
<evidence type="ECO:0000256" key="4">
    <source>
        <dbReference type="ARBA" id="ARBA00022842"/>
    </source>
</evidence>
<gene>
    <name evidence="7" type="ORF">BDK51DRAFT_29135</name>
</gene>
<feature type="transmembrane region" description="Helical" evidence="6">
    <location>
        <begin position="135"/>
        <end position="156"/>
    </location>
</feature>
<feature type="compositionally biased region" description="Polar residues" evidence="5">
    <location>
        <begin position="26"/>
        <end position="36"/>
    </location>
</feature>
<evidence type="ECO:0000256" key="3">
    <source>
        <dbReference type="ARBA" id="ARBA00022723"/>
    </source>
</evidence>
<comment type="subcellular location">
    <subcellularLocation>
        <location evidence="1">Endomembrane system</location>
        <topology evidence="1">Multi-pass membrane protein</topology>
    </subcellularLocation>
</comment>
<keyword evidence="4" id="KW-0460">Magnesium</keyword>
<proteinExistence type="predicted"/>
<keyword evidence="3" id="KW-0479">Metal-binding</keyword>
<evidence type="ECO:0000256" key="5">
    <source>
        <dbReference type="SAM" id="MobiDB-lite"/>
    </source>
</evidence>
<dbReference type="EMBL" id="KZ998722">
    <property type="protein sequence ID" value="RKO85810.1"/>
    <property type="molecule type" value="Genomic_DNA"/>
</dbReference>
<evidence type="ECO:0000313" key="8">
    <source>
        <dbReference type="Proteomes" id="UP000269721"/>
    </source>
</evidence>
<keyword evidence="6" id="KW-0812">Transmembrane</keyword>
<keyword evidence="2" id="KW-0808">Transferase</keyword>
<feature type="compositionally biased region" description="Basic and acidic residues" evidence="5">
    <location>
        <begin position="39"/>
        <end position="51"/>
    </location>
</feature>
<dbReference type="PANTHER" id="PTHR10571">
    <property type="entry name" value="UDP-N-ACETYLGLUCOSAMINE--DOLICHYL-PHOSPHATE N-ACETYLGLUCOSAMINEPHOSPHOTRANSFERASE"/>
    <property type="match status" value="1"/>
</dbReference>
<keyword evidence="8" id="KW-1185">Reference proteome</keyword>
<accession>A0A4P9W4Z6</accession>
<dbReference type="GO" id="GO:0012505">
    <property type="term" value="C:endomembrane system"/>
    <property type="evidence" value="ECO:0007669"/>
    <property type="project" value="UniProtKB-SubCell"/>
</dbReference>
<feature type="region of interest" description="Disordered" evidence="5">
    <location>
        <begin position="1"/>
        <end position="51"/>
    </location>
</feature>
<dbReference type="PANTHER" id="PTHR10571:SF0">
    <property type="entry name" value="UDP-N-ACETYLGLUCOSAMINE--DOLICHYL-PHOSPHATE N-ACETYLGLUCOSAMINEPHOSPHOTRANSFERASE"/>
    <property type="match status" value="1"/>
</dbReference>
<keyword evidence="6" id="KW-1133">Transmembrane helix</keyword>
<evidence type="ECO:0000256" key="2">
    <source>
        <dbReference type="ARBA" id="ARBA00022676"/>
    </source>
</evidence>
<evidence type="ECO:0000256" key="6">
    <source>
        <dbReference type="SAM" id="Phobius"/>
    </source>
</evidence>
<dbReference type="GO" id="GO:0003975">
    <property type="term" value="F:UDP-N-acetylglucosamine-dolichyl-phosphate N-acetylglucosaminephosphotransferase activity"/>
    <property type="evidence" value="ECO:0007669"/>
    <property type="project" value="InterPro"/>
</dbReference>
<dbReference type="GO" id="GO:0006488">
    <property type="term" value="P:dolichol-linked oligosaccharide biosynthetic process"/>
    <property type="evidence" value="ECO:0007669"/>
    <property type="project" value="InterPro"/>
</dbReference>
<protein>
    <recommendedName>
        <fullName evidence="9">UDP-N-acetylglucosamine--dolichyl-phosphate N-acetylglucosaminephosphotransferase</fullName>
    </recommendedName>
</protein>
<dbReference type="GO" id="GO:0046872">
    <property type="term" value="F:metal ion binding"/>
    <property type="evidence" value="ECO:0007669"/>
    <property type="project" value="UniProtKB-KW"/>
</dbReference>
<dbReference type="OrthoDB" id="2153213at2759"/>
<feature type="non-terminal residue" evidence="7">
    <location>
        <position position="193"/>
    </location>
</feature>
<name>A0A4P9W4Z6_9FUNG</name>
<reference evidence="8" key="1">
    <citation type="journal article" date="2018" name="Nat. Microbiol.">
        <title>Leveraging single-cell genomics to expand the fungal tree of life.</title>
        <authorList>
            <person name="Ahrendt S.R."/>
            <person name="Quandt C.A."/>
            <person name="Ciobanu D."/>
            <person name="Clum A."/>
            <person name="Salamov A."/>
            <person name="Andreopoulos B."/>
            <person name="Cheng J.F."/>
            <person name="Woyke T."/>
            <person name="Pelin A."/>
            <person name="Henrissat B."/>
            <person name="Reynolds N.K."/>
            <person name="Benny G.L."/>
            <person name="Smith M.E."/>
            <person name="James T.Y."/>
            <person name="Grigoriev I.V."/>
        </authorList>
    </citation>
    <scope>NUCLEOTIDE SEQUENCE [LARGE SCALE GENOMIC DNA]</scope>
</reference>
<dbReference type="InterPro" id="IPR033895">
    <property type="entry name" value="GPT"/>
</dbReference>
<evidence type="ECO:0000313" key="7">
    <source>
        <dbReference type="EMBL" id="RKO85810.1"/>
    </source>
</evidence>
<dbReference type="GO" id="GO:0016757">
    <property type="term" value="F:glycosyltransferase activity"/>
    <property type="evidence" value="ECO:0007669"/>
    <property type="project" value="UniProtKB-KW"/>
</dbReference>
<keyword evidence="6" id="KW-0472">Membrane</keyword>
<sequence length="193" mass="21218">MESRVQTVSGSPSNPSAFLLARSPPAKTTNQPSGIQGQLERKRPIGGHDSRPPFFILSRCPGRLRRPGGIPQPNAGDLAFVRRFLQSNVEPPLCFQGWACSWRVAGIGADSEGRDIVFDTASLSRVASVRYPARAFGGDTFCYFAGMVFATVGILGNFSKTVLLFMIPQIFNFVYSCPQLFKFVDCPRHRMPT</sequence>
<feature type="transmembrane region" description="Helical" evidence="6">
    <location>
        <begin position="162"/>
        <end position="181"/>
    </location>
</feature>
<organism evidence="7 8">
    <name type="scientific">Blyttiomyces helicus</name>
    <dbReference type="NCBI Taxonomy" id="388810"/>
    <lineage>
        <taxon>Eukaryota</taxon>
        <taxon>Fungi</taxon>
        <taxon>Fungi incertae sedis</taxon>
        <taxon>Chytridiomycota</taxon>
        <taxon>Chytridiomycota incertae sedis</taxon>
        <taxon>Chytridiomycetes</taxon>
        <taxon>Chytridiomycetes incertae sedis</taxon>
        <taxon>Blyttiomyces</taxon>
    </lineage>
</organism>
<dbReference type="AlphaFoldDB" id="A0A4P9W4Z6"/>
<dbReference type="Proteomes" id="UP000269721">
    <property type="component" value="Unassembled WGS sequence"/>
</dbReference>
<dbReference type="GO" id="GO:0016020">
    <property type="term" value="C:membrane"/>
    <property type="evidence" value="ECO:0007669"/>
    <property type="project" value="TreeGrafter"/>
</dbReference>
<feature type="compositionally biased region" description="Polar residues" evidence="5">
    <location>
        <begin position="1"/>
        <end position="16"/>
    </location>
</feature>
<evidence type="ECO:0000256" key="1">
    <source>
        <dbReference type="ARBA" id="ARBA00004127"/>
    </source>
</evidence>